<name>X1IN61_9ZZZZ</name>
<sequence>SPPTVSHSLGYSSYIDYSKKASPKNPLVVTEFGLSVSPDGPGGYGYGGNSLQEQSDGDLYMYRSLIDAGAQGGCVFIYLDGWWKNNDIPDDADTHEPEPEEWFGLWGIVDETSDPNGTARPAWYAMKEYNTCIITSPKNGQIYDANIPLEFFSDKRVETIRVKMGQSTLYEKTTNGDTYIKDTLTLNIAEQIKDVNLVFEFFDANSSILKTENIVFLYANGAVTLPTLDLTVSPENLDDNTACIIEITVQNEPNFVIDNNEVNYVFYHHIGWSAEQRTTILQFAQNP</sequence>
<reference evidence="1" key="1">
    <citation type="journal article" date="2014" name="Front. Microbiol.">
        <title>High frequency of phylogenetically diverse reductive dehalogenase-homologous genes in deep subseafloor sedimentary metagenomes.</title>
        <authorList>
            <person name="Kawai M."/>
            <person name="Futagami T."/>
            <person name="Toyoda A."/>
            <person name="Takaki Y."/>
            <person name="Nishi S."/>
            <person name="Hori S."/>
            <person name="Arai W."/>
            <person name="Tsubouchi T."/>
            <person name="Morono Y."/>
            <person name="Uchiyama I."/>
            <person name="Ito T."/>
            <person name="Fujiyama A."/>
            <person name="Inagaki F."/>
            <person name="Takami H."/>
        </authorList>
    </citation>
    <scope>NUCLEOTIDE SEQUENCE</scope>
    <source>
        <strain evidence="1">Expedition CK06-06</strain>
    </source>
</reference>
<dbReference type="SUPFAM" id="SSF51445">
    <property type="entry name" value="(Trans)glycosidases"/>
    <property type="match status" value="1"/>
</dbReference>
<dbReference type="Gene3D" id="3.20.20.80">
    <property type="entry name" value="Glycosidases"/>
    <property type="match status" value="1"/>
</dbReference>
<dbReference type="AlphaFoldDB" id="X1IN61"/>
<dbReference type="EMBL" id="BARU01019964">
    <property type="protein sequence ID" value="GAH58953.1"/>
    <property type="molecule type" value="Genomic_DNA"/>
</dbReference>
<feature type="non-terminal residue" evidence="1">
    <location>
        <position position="287"/>
    </location>
</feature>
<organism evidence="1">
    <name type="scientific">marine sediment metagenome</name>
    <dbReference type="NCBI Taxonomy" id="412755"/>
    <lineage>
        <taxon>unclassified sequences</taxon>
        <taxon>metagenomes</taxon>
        <taxon>ecological metagenomes</taxon>
    </lineage>
</organism>
<dbReference type="InterPro" id="IPR017853">
    <property type="entry name" value="GH"/>
</dbReference>
<comment type="caution">
    <text evidence="1">The sequence shown here is derived from an EMBL/GenBank/DDBJ whole genome shotgun (WGS) entry which is preliminary data.</text>
</comment>
<proteinExistence type="predicted"/>
<feature type="non-terminal residue" evidence="1">
    <location>
        <position position="1"/>
    </location>
</feature>
<evidence type="ECO:0000313" key="1">
    <source>
        <dbReference type="EMBL" id="GAH58953.1"/>
    </source>
</evidence>
<protein>
    <submittedName>
        <fullName evidence="1">Uncharacterized protein</fullName>
    </submittedName>
</protein>
<accession>X1IN61</accession>
<gene>
    <name evidence="1" type="ORF">S03H2_32840</name>
</gene>